<feature type="compositionally biased region" description="Polar residues" evidence="9">
    <location>
        <begin position="162"/>
        <end position="212"/>
    </location>
</feature>
<dbReference type="Proteomes" id="UP000085678">
    <property type="component" value="Unplaced"/>
</dbReference>
<keyword evidence="5" id="KW-0862">Zinc</keyword>
<dbReference type="PROSITE" id="PS50157">
    <property type="entry name" value="ZINC_FINGER_C2H2_2"/>
    <property type="match status" value="1"/>
</dbReference>
<feature type="compositionally biased region" description="Low complexity" evidence="9">
    <location>
        <begin position="377"/>
        <end position="396"/>
    </location>
</feature>
<dbReference type="GeneID" id="106181406"/>
<evidence type="ECO:0000256" key="7">
    <source>
        <dbReference type="PROSITE-ProRule" id="PRU00042"/>
    </source>
</evidence>
<evidence type="ECO:0000256" key="3">
    <source>
        <dbReference type="ARBA" id="ARBA00022737"/>
    </source>
</evidence>
<feature type="compositionally biased region" description="Polar residues" evidence="9">
    <location>
        <begin position="10"/>
        <end position="20"/>
    </location>
</feature>
<dbReference type="RefSeq" id="XP_013421230.1">
    <property type="nucleotide sequence ID" value="XM_013565776.1"/>
</dbReference>
<feature type="region of interest" description="Disordered" evidence="9">
    <location>
        <begin position="632"/>
        <end position="677"/>
    </location>
</feature>
<feature type="compositionally biased region" description="Acidic residues" evidence="9">
    <location>
        <begin position="324"/>
        <end position="334"/>
    </location>
</feature>
<keyword evidence="3" id="KW-0677">Repeat</keyword>
<evidence type="ECO:0000313" key="15">
    <source>
        <dbReference type="RefSeq" id="XP_013421233.1"/>
    </source>
</evidence>
<evidence type="ECO:0000313" key="12">
    <source>
        <dbReference type="RefSeq" id="XP_013421229.1"/>
    </source>
</evidence>
<evidence type="ECO:0000313" key="13">
    <source>
        <dbReference type="RefSeq" id="XP_013421230.1"/>
    </source>
</evidence>
<dbReference type="PANTHER" id="PTHR16515:SF57">
    <property type="entry name" value="ZINC FINGER PROTEIN 154-LIKE"/>
    <property type="match status" value="1"/>
</dbReference>
<dbReference type="PANTHER" id="PTHR16515">
    <property type="entry name" value="PR DOMAIN ZINC FINGER PROTEIN"/>
    <property type="match status" value="1"/>
</dbReference>
<evidence type="ECO:0000256" key="5">
    <source>
        <dbReference type="ARBA" id="ARBA00022833"/>
    </source>
</evidence>
<evidence type="ECO:0000313" key="14">
    <source>
        <dbReference type="RefSeq" id="XP_013421231.1"/>
    </source>
</evidence>
<keyword evidence="8" id="KW-0175">Coiled coil</keyword>
<feature type="compositionally biased region" description="Basic and acidic residues" evidence="9">
    <location>
        <begin position="290"/>
        <end position="302"/>
    </location>
</feature>
<comment type="subcellular location">
    <subcellularLocation>
        <location evidence="1">Nucleus</location>
    </subcellularLocation>
</comment>
<dbReference type="GO" id="GO:0010468">
    <property type="term" value="P:regulation of gene expression"/>
    <property type="evidence" value="ECO:0007669"/>
    <property type="project" value="TreeGrafter"/>
</dbReference>
<evidence type="ECO:0000313" key="11">
    <source>
        <dbReference type="Proteomes" id="UP000085678"/>
    </source>
</evidence>
<dbReference type="SUPFAM" id="SSF57667">
    <property type="entry name" value="beta-beta-alpha zinc fingers"/>
    <property type="match status" value="1"/>
</dbReference>
<dbReference type="RefSeq" id="XP_013421231.1">
    <property type="nucleotide sequence ID" value="XM_013565777.1"/>
</dbReference>
<dbReference type="RefSeq" id="XP_013421229.1">
    <property type="nucleotide sequence ID" value="XM_013565775.1"/>
</dbReference>
<dbReference type="OMA" id="IPVNNGQ"/>
<keyword evidence="11" id="KW-1185">Reference proteome</keyword>
<protein>
    <submittedName>
        <fullName evidence="12 13">MOG interacting and ectopic P-granules protein 1</fullName>
    </submittedName>
</protein>
<feature type="compositionally biased region" description="Polar residues" evidence="9">
    <location>
        <begin position="657"/>
        <end position="677"/>
    </location>
</feature>
<evidence type="ECO:0000256" key="6">
    <source>
        <dbReference type="ARBA" id="ARBA00023242"/>
    </source>
</evidence>
<feature type="compositionally biased region" description="Pro residues" evidence="9">
    <location>
        <begin position="637"/>
        <end position="649"/>
    </location>
</feature>
<organism evidence="11 15">
    <name type="scientific">Lingula anatina</name>
    <name type="common">Brachiopod</name>
    <name type="synonym">Lingula unguis</name>
    <dbReference type="NCBI Taxonomy" id="7574"/>
    <lineage>
        <taxon>Eukaryota</taxon>
        <taxon>Metazoa</taxon>
        <taxon>Spiralia</taxon>
        <taxon>Lophotrochozoa</taxon>
        <taxon>Brachiopoda</taxon>
        <taxon>Linguliformea</taxon>
        <taxon>Lingulata</taxon>
        <taxon>Lingulida</taxon>
        <taxon>Linguloidea</taxon>
        <taxon>Lingulidae</taxon>
        <taxon>Lingula</taxon>
    </lineage>
</organism>
<evidence type="ECO:0000259" key="10">
    <source>
        <dbReference type="PROSITE" id="PS50157"/>
    </source>
</evidence>
<sequence>MMMRPGDGESVTTTWGTSGSEEQDLESCTKLDGAHVNGSAEEKNAENCEVPEIQVKQTSTEKGIEMNGSTNSHTVVEDVNGEAEVTDEPMETNQFVPVNSDQTVIPENNDQAALPASNGLTVIPGNNGQTVIPDNNSKTATPDINSQTVAVIPVNNGQISIPVNNGQSDCPSSTDISGPQQTKKSSENVSSPDGISAQFSNLNDNVVAQDESTLGDGKSEELENELNGSDASDVVQKSDPCGAEIKTASKRKEGGEMKLNQGTEVENQEARTSPVKEVEEMEIDSPTQLHESKSAPEGKKQDFSSVSGKIVESTDEFIIVQNSDTDDSETEMETGEPTKSTNGEKEKNGSTLQDLVEETVGQMAAQESPSAPKIHTPSSVSPSSGGSPGASQASAPRANGSPTPTSVTSKSAGPLLKALTSAGAAPPVASFNTSQQKQTPAVKEPDFYGEAPKSMVGLVGAFLFNIGLDLVKEKTYKSLARVQTKRLKEDKLEEKEQEELEKMKKEHSVLLEKNESLHHKNLKCSKCNFKTESQNVLEHHMEYPHMEADKMTCSFCDFHSRQPIAFTYHMKGNHNKNARFVPRPLFHQCTLCFYEQNHKNRLMQHEIGCRRRFDIAKNLAPTNNFLHHSLSVEVKRPPPPKPKPAPPVSLLPGNKPNAAQQNRTPGPQPGLSPSQHLAGMQTFNLNGQIYVWTSVGLVPMHAATQAIQSSRPISAIVGHPKQTTAPPTPVQMYAAQPDGPKLSPGLSAISQILKRSGSSVDVNGPTAPKVSKKDYEVCELCDGFVMNRDALRVHFYYAHQINMSPDIFQKYKSPPLTCAVCMATFWTSQGWNRHSKTHFQNECFICKRSFQQLVTHLETAHGLNFLNLVEINRCVSCGKTFTCEKDLESHMAKYHGLSLQPMKMVAEVRTAAVARDRIEKTPAFATLPASRKKAVPKGKPTTSPRVMTQNTPYECKTCGISNFANVQEYYHHFGEKHGGLGCRHCSVKFNSLDELGYHLFLAHKEKLFMCNKCGFGALSTTALRQHMLDLHEKVRCNLCGRCYEGKAYRIHLMGHTKKCHVKIERLSRRVLEKYGISGLSKEIDVGNAVVKDNGSIPRNDVALEDDVVVVE</sequence>
<evidence type="ECO:0000256" key="4">
    <source>
        <dbReference type="ARBA" id="ARBA00022771"/>
    </source>
</evidence>
<keyword evidence="4 7" id="KW-0863">Zinc-finger</keyword>
<evidence type="ECO:0000256" key="2">
    <source>
        <dbReference type="ARBA" id="ARBA00022723"/>
    </source>
</evidence>
<feature type="compositionally biased region" description="Polar residues" evidence="9">
    <location>
        <begin position="400"/>
        <end position="411"/>
    </location>
</feature>
<keyword evidence="6" id="KW-0539">Nucleus</keyword>
<dbReference type="InterPro" id="IPR050331">
    <property type="entry name" value="Zinc_finger"/>
</dbReference>
<dbReference type="AlphaFoldDB" id="A0A1S3KF24"/>
<feature type="region of interest" description="Disordered" evidence="9">
    <location>
        <begin position="425"/>
        <end position="446"/>
    </location>
</feature>
<dbReference type="GO" id="GO:0008270">
    <property type="term" value="F:zinc ion binding"/>
    <property type="evidence" value="ECO:0007669"/>
    <property type="project" value="UniProtKB-KW"/>
</dbReference>
<dbReference type="Gene3D" id="3.30.160.60">
    <property type="entry name" value="Classic Zinc Finger"/>
    <property type="match status" value="3"/>
</dbReference>
<evidence type="ECO:0000256" key="8">
    <source>
        <dbReference type="SAM" id="Coils"/>
    </source>
</evidence>
<accession>A0A1S3KF24</accession>
<feature type="domain" description="C2H2-type" evidence="10">
    <location>
        <begin position="872"/>
        <end position="895"/>
    </location>
</feature>
<dbReference type="PROSITE" id="PS00028">
    <property type="entry name" value="ZINC_FINGER_C2H2_1"/>
    <property type="match status" value="3"/>
</dbReference>
<name>A0A1S3KF24_LINAN</name>
<dbReference type="InterPro" id="IPR013087">
    <property type="entry name" value="Znf_C2H2_type"/>
</dbReference>
<dbReference type="InterPro" id="IPR036236">
    <property type="entry name" value="Znf_C2H2_sf"/>
</dbReference>
<dbReference type="KEGG" id="lak:106181406"/>
<dbReference type="RefSeq" id="XP_013421233.1">
    <property type="nucleotide sequence ID" value="XM_013565779.1"/>
</dbReference>
<feature type="compositionally biased region" description="Polar residues" evidence="9">
    <location>
        <begin position="430"/>
        <end position="439"/>
    </location>
</feature>
<gene>
    <name evidence="12 13 14 15" type="primary">LOC106181406</name>
</gene>
<feature type="coiled-coil region" evidence="8">
    <location>
        <begin position="481"/>
        <end position="520"/>
    </location>
</feature>
<dbReference type="SMART" id="SM00355">
    <property type="entry name" value="ZnF_C2H2"/>
    <property type="match status" value="10"/>
</dbReference>
<reference evidence="12 13" key="1">
    <citation type="submission" date="2025-04" db="UniProtKB">
        <authorList>
            <consortium name="RefSeq"/>
        </authorList>
    </citation>
    <scope>IDENTIFICATION</scope>
    <source>
        <tissue evidence="12 13">Gonads</tissue>
    </source>
</reference>
<keyword evidence="2" id="KW-0479">Metal-binding</keyword>
<dbReference type="OrthoDB" id="6110130at2759"/>
<feature type="region of interest" description="Disordered" evidence="9">
    <location>
        <begin position="1"/>
        <end position="27"/>
    </location>
</feature>
<evidence type="ECO:0000256" key="1">
    <source>
        <dbReference type="ARBA" id="ARBA00004123"/>
    </source>
</evidence>
<evidence type="ECO:0000256" key="9">
    <source>
        <dbReference type="SAM" id="MobiDB-lite"/>
    </source>
</evidence>
<feature type="region of interest" description="Disordered" evidence="9">
    <location>
        <begin position="162"/>
        <end position="412"/>
    </location>
</feature>
<dbReference type="GO" id="GO:0005634">
    <property type="term" value="C:nucleus"/>
    <property type="evidence" value="ECO:0007669"/>
    <property type="project" value="UniProtKB-SubCell"/>
</dbReference>
<proteinExistence type="predicted"/>